<dbReference type="Pfam" id="PF01549">
    <property type="entry name" value="ShK"/>
    <property type="match status" value="2"/>
</dbReference>
<protein>
    <submittedName>
        <fullName evidence="5">ShTK domain protein</fullName>
    </submittedName>
</protein>
<sequence>MDKYEVWYALMELLERHIRKQTSAQGTSPQLALRISSCQDKATNCLQMTHLCTNPIYVESLKLYCPKTCNYCYACEDEATNCAQLKPLCNNPLYVELTKKYCRKTCDFCSSNGSFITFSKSHQHCHMFNCKDKATTVYPN</sequence>
<proteinExistence type="predicted"/>
<feature type="disulfide bond" evidence="1">
    <location>
        <begin position="38"/>
        <end position="72"/>
    </location>
</feature>
<gene>
    <name evidence="3" type="ORF">TCNE_LOCUS7399</name>
</gene>
<dbReference type="WBParaSite" id="TCNE_0000739901-mRNA-1">
    <property type="protein sequence ID" value="TCNE_0000739901-mRNA-1"/>
    <property type="gene ID" value="TCNE_0000739901"/>
</dbReference>
<dbReference type="SMART" id="SM00254">
    <property type="entry name" value="ShKT"/>
    <property type="match status" value="2"/>
</dbReference>
<organism evidence="4 5">
    <name type="scientific">Toxocara canis</name>
    <name type="common">Canine roundworm</name>
    <dbReference type="NCBI Taxonomy" id="6265"/>
    <lineage>
        <taxon>Eukaryota</taxon>
        <taxon>Metazoa</taxon>
        <taxon>Ecdysozoa</taxon>
        <taxon>Nematoda</taxon>
        <taxon>Chromadorea</taxon>
        <taxon>Rhabditida</taxon>
        <taxon>Spirurina</taxon>
        <taxon>Ascaridomorpha</taxon>
        <taxon>Ascaridoidea</taxon>
        <taxon>Toxocaridae</taxon>
        <taxon>Toxocara</taxon>
    </lineage>
</organism>
<dbReference type="InterPro" id="IPR003582">
    <property type="entry name" value="ShKT_dom"/>
</dbReference>
<feature type="domain" description="ShKT" evidence="2">
    <location>
        <begin position="75"/>
        <end position="109"/>
    </location>
</feature>
<evidence type="ECO:0000256" key="1">
    <source>
        <dbReference type="PROSITE-ProRule" id="PRU01005"/>
    </source>
</evidence>
<dbReference type="PANTHER" id="PTHR21724">
    <property type="entry name" value="SHKT DOMAIN-CONTAINING PROTEIN"/>
    <property type="match status" value="1"/>
</dbReference>
<dbReference type="PANTHER" id="PTHR21724:SF109">
    <property type="entry name" value="SHKT DOMAIN-CONTAINING PROTEIN"/>
    <property type="match status" value="1"/>
</dbReference>
<dbReference type="Proteomes" id="UP000050794">
    <property type="component" value="Unassembled WGS sequence"/>
</dbReference>
<keyword evidence="4" id="KW-1185">Reference proteome</keyword>
<dbReference type="PROSITE" id="PS51670">
    <property type="entry name" value="SHKT"/>
    <property type="match status" value="2"/>
</dbReference>
<comment type="caution">
    <text evidence="1">Lacks conserved residue(s) required for the propagation of feature annotation.</text>
</comment>
<feature type="domain" description="ShKT" evidence="2">
    <location>
        <begin position="38"/>
        <end position="72"/>
    </location>
</feature>
<reference evidence="3 4" key="2">
    <citation type="submission" date="2018-11" db="EMBL/GenBank/DDBJ databases">
        <authorList>
            <consortium name="Pathogen Informatics"/>
        </authorList>
    </citation>
    <scope>NUCLEOTIDE SEQUENCE [LARGE SCALE GENOMIC DNA]</scope>
</reference>
<reference evidence="5" key="1">
    <citation type="submission" date="2016-06" db="UniProtKB">
        <authorList>
            <consortium name="WormBaseParasite"/>
        </authorList>
    </citation>
    <scope>IDENTIFICATION</scope>
</reference>
<evidence type="ECO:0000313" key="4">
    <source>
        <dbReference type="Proteomes" id="UP000050794"/>
    </source>
</evidence>
<evidence type="ECO:0000313" key="5">
    <source>
        <dbReference type="WBParaSite" id="TCNE_0000739901-mRNA-1"/>
    </source>
</evidence>
<keyword evidence="1" id="KW-1015">Disulfide bond</keyword>
<dbReference type="EMBL" id="UYWY01019673">
    <property type="protein sequence ID" value="VDM38720.1"/>
    <property type="molecule type" value="Genomic_DNA"/>
</dbReference>
<dbReference type="Gene3D" id="1.10.10.1870">
    <property type="entry name" value="ShTK domain-like"/>
    <property type="match status" value="2"/>
</dbReference>
<accession>A0A183UFX9</accession>
<feature type="disulfide bond" evidence="1">
    <location>
        <begin position="75"/>
        <end position="109"/>
    </location>
</feature>
<evidence type="ECO:0000259" key="2">
    <source>
        <dbReference type="PROSITE" id="PS51670"/>
    </source>
</evidence>
<name>A0A183UFX9_TOXCA</name>
<evidence type="ECO:0000313" key="3">
    <source>
        <dbReference type="EMBL" id="VDM38720.1"/>
    </source>
</evidence>
<dbReference type="AlphaFoldDB" id="A0A183UFX9"/>